<feature type="signal peptide" evidence="1">
    <location>
        <begin position="1"/>
        <end position="24"/>
    </location>
</feature>
<dbReference type="Proteomes" id="UP000245999">
    <property type="component" value="Chromosome"/>
</dbReference>
<dbReference type="OrthoDB" id="894059at2"/>
<proteinExistence type="predicted"/>
<evidence type="ECO:0000313" key="4">
    <source>
        <dbReference type="Proteomes" id="UP000245999"/>
    </source>
</evidence>
<feature type="domain" description="DUF4468" evidence="2">
    <location>
        <begin position="42"/>
        <end position="128"/>
    </location>
</feature>
<dbReference type="KEGG" id="hnv:DDQ68_18975"/>
<dbReference type="Gene3D" id="3.30.530.80">
    <property type="match status" value="1"/>
</dbReference>
<feature type="chain" id="PRO_5016269718" description="DUF4468 domain-containing protein" evidence="1">
    <location>
        <begin position="25"/>
        <end position="191"/>
    </location>
</feature>
<protein>
    <recommendedName>
        <fullName evidence="2">DUF4468 domain-containing protein</fullName>
    </recommendedName>
</protein>
<keyword evidence="4" id="KW-1185">Reference proteome</keyword>
<accession>A0A2Z3GSL1</accession>
<name>A0A2Z3GSL1_9BACT</name>
<dbReference type="AlphaFoldDB" id="A0A2Z3GSL1"/>
<reference evidence="4" key="1">
    <citation type="submission" date="2018-04" db="EMBL/GenBank/DDBJ databases">
        <title>Complete genome of Antarctic heterotrophic bacterium Hymenobacter nivis.</title>
        <authorList>
            <person name="Terashima M."/>
        </authorList>
    </citation>
    <scope>NUCLEOTIDE SEQUENCE [LARGE SCALE GENOMIC DNA]</scope>
    <source>
        <strain evidence="4">NBRC 111535</strain>
    </source>
</reference>
<sequence length="191" mass="20549">MWAGRSMFAAMWKPLLLLCLLARAAAAQTTLPLDSVSGKVTYTGVVQVPGASAAELYSRGREWFAYTFGSSKTVLEMDDYEAGKLIGRAYAQFDFAAGIGRPQPWALWRKIKVEVKEGKYRYTISDFVLGGPISQPDASTHPLESWLAPTIARGKRPGNMVLSVIAGADATGKQEAASLQAAMGKKPGGDF</sequence>
<evidence type="ECO:0000259" key="2">
    <source>
        <dbReference type="Pfam" id="PF14730"/>
    </source>
</evidence>
<dbReference type="InterPro" id="IPR027823">
    <property type="entry name" value="DUF4468"/>
</dbReference>
<evidence type="ECO:0000313" key="3">
    <source>
        <dbReference type="EMBL" id="AWM34677.1"/>
    </source>
</evidence>
<organism evidence="3 4">
    <name type="scientific">Hymenobacter nivis</name>
    <dbReference type="NCBI Taxonomy" id="1850093"/>
    <lineage>
        <taxon>Bacteria</taxon>
        <taxon>Pseudomonadati</taxon>
        <taxon>Bacteroidota</taxon>
        <taxon>Cytophagia</taxon>
        <taxon>Cytophagales</taxon>
        <taxon>Hymenobacteraceae</taxon>
        <taxon>Hymenobacter</taxon>
    </lineage>
</organism>
<keyword evidence="1" id="KW-0732">Signal</keyword>
<dbReference type="Pfam" id="PF14730">
    <property type="entry name" value="DUF4468"/>
    <property type="match status" value="1"/>
</dbReference>
<dbReference type="EMBL" id="CP029145">
    <property type="protein sequence ID" value="AWM34677.1"/>
    <property type="molecule type" value="Genomic_DNA"/>
</dbReference>
<gene>
    <name evidence="3" type="ORF">DDQ68_18975</name>
</gene>
<evidence type="ECO:0000256" key="1">
    <source>
        <dbReference type="SAM" id="SignalP"/>
    </source>
</evidence>